<comment type="caution">
    <text evidence="2">The sequence shown here is derived from an EMBL/GenBank/DDBJ whole genome shotgun (WGS) entry which is preliminary data.</text>
</comment>
<feature type="transmembrane region" description="Helical" evidence="1">
    <location>
        <begin position="12"/>
        <end position="29"/>
    </location>
</feature>
<evidence type="ECO:0000256" key="1">
    <source>
        <dbReference type="SAM" id="Phobius"/>
    </source>
</evidence>
<keyword evidence="1" id="KW-1133">Transmembrane helix</keyword>
<dbReference type="AlphaFoldDB" id="A0A2P8H987"/>
<protein>
    <submittedName>
        <fullName evidence="2">Uncharacterized protein</fullName>
    </submittedName>
</protein>
<name>A0A2P8H987_CHINA</name>
<sequence>MNYHIEKYYPIYLSSAIAAILFLGHNHVAKIDQLTDKVCENALSLSVTLVGFFLTILTLLNSIESRRMQFVKDAGMMPRVLEYLRKAINYNIGLIAFSFIVKFIEHRTPWYFYVNEVNIIDLLYLYLFSYTVLLSFRFTQIFVSLLTDPKNNS</sequence>
<keyword evidence="1" id="KW-0472">Membrane</keyword>
<feature type="transmembrane region" description="Helical" evidence="1">
    <location>
        <begin position="83"/>
        <end position="104"/>
    </location>
</feature>
<dbReference type="RefSeq" id="WP_106531254.1">
    <property type="nucleotide sequence ID" value="NZ_PYAW01000010.1"/>
</dbReference>
<proteinExistence type="predicted"/>
<keyword evidence="3" id="KW-1185">Reference proteome</keyword>
<evidence type="ECO:0000313" key="3">
    <source>
        <dbReference type="Proteomes" id="UP000240971"/>
    </source>
</evidence>
<dbReference type="EMBL" id="PYAW01000010">
    <property type="protein sequence ID" value="PSL42797.1"/>
    <property type="molecule type" value="Genomic_DNA"/>
</dbReference>
<dbReference type="OrthoDB" id="9853587at2"/>
<gene>
    <name evidence="2" type="ORF">CLV51_11013</name>
</gene>
<accession>A0A2P8H987</accession>
<evidence type="ECO:0000313" key="2">
    <source>
        <dbReference type="EMBL" id="PSL42797.1"/>
    </source>
</evidence>
<reference evidence="2 3" key="1">
    <citation type="submission" date="2018-03" db="EMBL/GenBank/DDBJ databases">
        <title>Genomic Encyclopedia of Archaeal and Bacterial Type Strains, Phase II (KMG-II): from individual species to whole genera.</title>
        <authorList>
            <person name="Goeker M."/>
        </authorList>
    </citation>
    <scope>NUCLEOTIDE SEQUENCE [LARGE SCALE GENOMIC DNA]</scope>
    <source>
        <strain evidence="2 3">DSM 24859</strain>
    </source>
</reference>
<feature type="transmembrane region" description="Helical" evidence="1">
    <location>
        <begin position="41"/>
        <end position="63"/>
    </location>
</feature>
<feature type="transmembrane region" description="Helical" evidence="1">
    <location>
        <begin position="124"/>
        <end position="146"/>
    </location>
</feature>
<dbReference type="Proteomes" id="UP000240971">
    <property type="component" value="Unassembled WGS sequence"/>
</dbReference>
<organism evidence="2 3">
    <name type="scientific">Chitinophaga niastensis</name>
    <dbReference type="NCBI Taxonomy" id="536980"/>
    <lineage>
        <taxon>Bacteria</taxon>
        <taxon>Pseudomonadati</taxon>
        <taxon>Bacteroidota</taxon>
        <taxon>Chitinophagia</taxon>
        <taxon>Chitinophagales</taxon>
        <taxon>Chitinophagaceae</taxon>
        <taxon>Chitinophaga</taxon>
    </lineage>
</organism>
<keyword evidence="1" id="KW-0812">Transmembrane</keyword>